<feature type="transmembrane region" description="Helical" evidence="6">
    <location>
        <begin position="107"/>
        <end position="131"/>
    </location>
</feature>
<dbReference type="PANTHER" id="PTHR12677:SF59">
    <property type="entry name" value="GOLGI APPARATUS MEMBRANE PROTEIN TVP38-RELATED"/>
    <property type="match status" value="1"/>
</dbReference>
<proteinExistence type="inferred from homology"/>
<sequence length="237" mass="26627">MKNKYGNSGNPTSKKSKLPLFFSLFIIVVLILLYFLEPTFQDFCQQAWQILTSNDEEKINNWVTGLGWWGPLVLIAAMVVQMFLIVIPSILLIVVSVLAYGPILGSIISVTAVVLASTIGYFIGRYIGPWFAAQILGKKKERTISRFLDDYGFWAVVITRINPFLSNDAISFVAGILKMDYFKFISATLAGIAPLILFLAIMGENFQTLKTGLLIVSVISLFIFGIYLWIKKRHKLK</sequence>
<keyword evidence="9" id="KW-1185">Reference proteome</keyword>
<evidence type="ECO:0000256" key="2">
    <source>
        <dbReference type="ARBA" id="ARBA00022475"/>
    </source>
</evidence>
<comment type="similarity">
    <text evidence="6">Belongs to the TVP38/TMEM64 family.</text>
</comment>
<feature type="domain" description="VTT" evidence="7">
    <location>
        <begin position="87"/>
        <end position="204"/>
    </location>
</feature>
<feature type="transmembrane region" description="Helical" evidence="6">
    <location>
        <begin position="184"/>
        <end position="203"/>
    </location>
</feature>
<accession>A0ABS5S905</accession>
<evidence type="ECO:0000256" key="4">
    <source>
        <dbReference type="ARBA" id="ARBA00022989"/>
    </source>
</evidence>
<comment type="subcellular location">
    <subcellularLocation>
        <location evidence="1 6">Cell membrane</location>
        <topology evidence="1 6">Multi-pass membrane protein</topology>
    </subcellularLocation>
</comment>
<feature type="transmembrane region" description="Helical" evidence="6">
    <location>
        <begin position="72"/>
        <end position="100"/>
    </location>
</feature>
<evidence type="ECO:0000256" key="3">
    <source>
        <dbReference type="ARBA" id="ARBA00022692"/>
    </source>
</evidence>
<dbReference type="PANTHER" id="PTHR12677">
    <property type="entry name" value="GOLGI APPARATUS MEMBRANE PROTEIN TVP38-RELATED"/>
    <property type="match status" value="1"/>
</dbReference>
<feature type="transmembrane region" description="Helical" evidence="6">
    <location>
        <begin position="209"/>
        <end position="230"/>
    </location>
</feature>
<feature type="transmembrane region" description="Helical" evidence="6">
    <location>
        <begin position="20"/>
        <end position="36"/>
    </location>
</feature>
<keyword evidence="4 6" id="KW-1133">Transmembrane helix</keyword>
<evidence type="ECO:0000256" key="1">
    <source>
        <dbReference type="ARBA" id="ARBA00004651"/>
    </source>
</evidence>
<dbReference type="InterPro" id="IPR032816">
    <property type="entry name" value="VTT_dom"/>
</dbReference>
<evidence type="ECO:0000259" key="7">
    <source>
        <dbReference type="Pfam" id="PF09335"/>
    </source>
</evidence>
<dbReference type="EMBL" id="JAHCTB010000004">
    <property type="protein sequence ID" value="MBT0608365.1"/>
    <property type="molecule type" value="Genomic_DNA"/>
</dbReference>
<dbReference type="InterPro" id="IPR015414">
    <property type="entry name" value="TMEM64"/>
</dbReference>
<feature type="transmembrane region" description="Helical" evidence="6">
    <location>
        <begin position="151"/>
        <end position="177"/>
    </location>
</feature>
<dbReference type="RefSeq" id="WP_214113239.1">
    <property type="nucleotide sequence ID" value="NZ_JAHCTB010000004.1"/>
</dbReference>
<reference evidence="8 9" key="1">
    <citation type="submission" date="2021-05" db="EMBL/GenBank/DDBJ databases">
        <title>Aequorivita echinoideorum JCM 30378 genome.</title>
        <authorList>
            <person name="Zhang H."/>
            <person name="Li C."/>
        </authorList>
    </citation>
    <scope>NUCLEOTIDE SEQUENCE [LARGE SCALE GENOMIC DNA]</scope>
    <source>
        <strain evidence="8 9">JCM30378</strain>
    </source>
</reference>
<protein>
    <recommendedName>
        <fullName evidence="6">TVP38/TMEM64 family membrane protein</fullName>
    </recommendedName>
</protein>
<comment type="caution">
    <text evidence="8">The sequence shown here is derived from an EMBL/GenBank/DDBJ whole genome shotgun (WGS) entry which is preliminary data.</text>
</comment>
<keyword evidence="5 6" id="KW-0472">Membrane</keyword>
<evidence type="ECO:0000313" key="9">
    <source>
        <dbReference type="Proteomes" id="UP001297092"/>
    </source>
</evidence>
<dbReference type="Pfam" id="PF09335">
    <property type="entry name" value="VTT_dom"/>
    <property type="match status" value="1"/>
</dbReference>
<organism evidence="8 9">
    <name type="scientific">Aequorivita echinoideorum</name>
    <dbReference type="NCBI Taxonomy" id="1549647"/>
    <lineage>
        <taxon>Bacteria</taxon>
        <taxon>Pseudomonadati</taxon>
        <taxon>Bacteroidota</taxon>
        <taxon>Flavobacteriia</taxon>
        <taxon>Flavobacteriales</taxon>
        <taxon>Flavobacteriaceae</taxon>
        <taxon>Aequorivita</taxon>
    </lineage>
</organism>
<evidence type="ECO:0000256" key="5">
    <source>
        <dbReference type="ARBA" id="ARBA00023136"/>
    </source>
</evidence>
<keyword evidence="2 6" id="KW-1003">Cell membrane</keyword>
<name>A0ABS5S905_9FLAO</name>
<evidence type="ECO:0000256" key="6">
    <source>
        <dbReference type="RuleBase" id="RU366058"/>
    </source>
</evidence>
<evidence type="ECO:0000313" key="8">
    <source>
        <dbReference type="EMBL" id="MBT0608365.1"/>
    </source>
</evidence>
<gene>
    <name evidence="8" type="ORF">KIV10_09240</name>
</gene>
<dbReference type="Proteomes" id="UP001297092">
    <property type="component" value="Unassembled WGS sequence"/>
</dbReference>
<keyword evidence="3 6" id="KW-0812">Transmembrane</keyword>